<name>A0A315ZF21_SEDFL</name>
<dbReference type="EMBL" id="QGDO01000001">
    <property type="protein sequence ID" value="PWJ44155.1"/>
    <property type="molecule type" value="Genomic_DNA"/>
</dbReference>
<evidence type="ECO:0000256" key="5">
    <source>
        <dbReference type="PIRSR" id="PIRSR600246-1"/>
    </source>
</evidence>
<keyword evidence="2" id="KW-0378">Hydrolase</keyword>
<dbReference type="Gene3D" id="3.60.20.30">
    <property type="entry name" value="(Glycosyl)asparaginase"/>
    <property type="match status" value="1"/>
</dbReference>
<comment type="caution">
    <text evidence="8">The sequence shown here is derived from an EMBL/GenBank/DDBJ whole genome shotgun (WGS) entry which is preliminary data.</text>
</comment>
<dbReference type="InterPro" id="IPR029055">
    <property type="entry name" value="Ntn_hydrolases_N"/>
</dbReference>
<evidence type="ECO:0000256" key="2">
    <source>
        <dbReference type="ARBA" id="ARBA00022801"/>
    </source>
</evidence>
<evidence type="ECO:0000256" key="1">
    <source>
        <dbReference type="ARBA" id="ARBA00022670"/>
    </source>
</evidence>
<dbReference type="OrthoDB" id="9780217at2"/>
<dbReference type="Proteomes" id="UP000245535">
    <property type="component" value="Unassembled WGS sequence"/>
</dbReference>
<gene>
    <name evidence="8" type="ORF">BC781_101505</name>
</gene>
<evidence type="ECO:0000256" key="4">
    <source>
        <dbReference type="ARBA" id="ARBA00069124"/>
    </source>
</evidence>
<keyword evidence="3" id="KW-0068">Autocatalytic cleavage</keyword>
<dbReference type="PANTHER" id="PTHR10188">
    <property type="entry name" value="L-ASPARAGINASE"/>
    <property type="match status" value="1"/>
</dbReference>
<dbReference type="GO" id="GO:0008233">
    <property type="term" value="F:peptidase activity"/>
    <property type="evidence" value="ECO:0007669"/>
    <property type="project" value="UniProtKB-KW"/>
</dbReference>
<dbReference type="GO" id="GO:0016811">
    <property type="term" value="F:hydrolase activity, acting on carbon-nitrogen (but not peptide) bonds, in linear amides"/>
    <property type="evidence" value="ECO:0007669"/>
    <property type="project" value="UniProtKB-ARBA"/>
</dbReference>
<dbReference type="PANTHER" id="PTHR10188:SF6">
    <property type="entry name" value="N(4)-(BETA-N-ACETYLGLUCOSAMINYL)-L-ASPARAGINASE"/>
    <property type="match status" value="1"/>
</dbReference>
<evidence type="ECO:0000256" key="3">
    <source>
        <dbReference type="ARBA" id="ARBA00022813"/>
    </source>
</evidence>
<feature type="site" description="Cleavage; by autolysis" evidence="7">
    <location>
        <begin position="174"/>
        <end position="175"/>
    </location>
</feature>
<dbReference type="AlphaFoldDB" id="A0A315ZF21"/>
<reference evidence="8 9" key="1">
    <citation type="submission" date="2018-03" db="EMBL/GenBank/DDBJ databases">
        <title>Genomic Encyclopedia of Archaeal and Bacterial Type Strains, Phase II (KMG-II): from individual species to whole genera.</title>
        <authorList>
            <person name="Goeker M."/>
        </authorList>
    </citation>
    <scope>NUCLEOTIDE SEQUENCE [LARGE SCALE GENOMIC DNA]</scope>
    <source>
        <strain evidence="8 9">DSM 28229</strain>
    </source>
</reference>
<dbReference type="RefSeq" id="WP_109615669.1">
    <property type="nucleotide sequence ID" value="NZ_QGDO01000001.1"/>
</dbReference>
<dbReference type="SUPFAM" id="SSF56235">
    <property type="entry name" value="N-terminal nucleophile aminohydrolases (Ntn hydrolases)"/>
    <property type="match status" value="1"/>
</dbReference>
<dbReference type="InterPro" id="IPR000246">
    <property type="entry name" value="Peptidase_T2"/>
</dbReference>
<accession>A0A315ZF21</accession>
<dbReference type="CDD" id="cd04701">
    <property type="entry name" value="Asparaginase_2"/>
    <property type="match status" value="1"/>
</dbReference>
<proteinExistence type="predicted"/>
<feature type="binding site" evidence="6">
    <location>
        <begin position="226"/>
        <end position="229"/>
    </location>
    <ligand>
        <name>substrate</name>
    </ligand>
</feature>
<dbReference type="FunFam" id="3.60.20.30:FF:000001">
    <property type="entry name" value="Isoaspartyl peptidase/L-asparaginase"/>
    <property type="match status" value="1"/>
</dbReference>
<evidence type="ECO:0000256" key="6">
    <source>
        <dbReference type="PIRSR" id="PIRSR600246-2"/>
    </source>
</evidence>
<feature type="active site" description="Nucleophile" evidence="5">
    <location>
        <position position="175"/>
    </location>
</feature>
<dbReference type="Pfam" id="PF01112">
    <property type="entry name" value="Asparaginase_2"/>
    <property type="match status" value="1"/>
</dbReference>
<evidence type="ECO:0000313" key="9">
    <source>
        <dbReference type="Proteomes" id="UP000245535"/>
    </source>
</evidence>
<keyword evidence="9" id="KW-1185">Reference proteome</keyword>
<keyword evidence="1" id="KW-0645">Protease</keyword>
<sequence length="310" mass="33044">MNNNYSLAIHGGAGTILPEHLTPEKEKSYHEALAEALFEGEKILKGEGSSLDAVERAVQVLEDCPLFNAGKGSVYGNNGIHETEASIMYGKGLQAGAAAGLQHIKNPISLAKKVLLAEDFVYLIGEGAETFAKQEGMEFVDQEYFHTEERYLQWQAAMGSDKVVLDHDGERKFGTVGAVALDLNGNLAAATSTGGLTNKRFGRLGDSSVVGSGTYANNDTCAISCTGYGEYFLRAVVAYDISAMMEYGGLSLTEACDKVVKDKLVKMQGEGGVIAVDAKGNIDLCFNSAGMYRGAVSSNLEAFTAIYDKK</sequence>
<feature type="binding site" evidence="6">
    <location>
        <begin position="203"/>
        <end position="206"/>
    </location>
    <ligand>
        <name>substrate</name>
    </ligand>
</feature>
<evidence type="ECO:0000256" key="7">
    <source>
        <dbReference type="PIRSR" id="PIRSR600246-3"/>
    </source>
</evidence>
<organism evidence="8 9">
    <name type="scientific">Sediminitomix flava</name>
    <dbReference type="NCBI Taxonomy" id="379075"/>
    <lineage>
        <taxon>Bacteria</taxon>
        <taxon>Pseudomonadati</taxon>
        <taxon>Bacteroidota</taxon>
        <taxon>Cytophagia</taxon>
        <taxon>Cytophagales</taxon>
        <taxon>Flammeovirgaceae</taxon>
        <taxon>Sediminitomix</taxon>
    </lineage>
</organism>
<evidence type="ECO:0000313" key="8">
    <source>
        <dbReference type="EMBL" id="PWJ44155.1"/>
    </source>
</evidence>
<dbReference type="GO" id="GO:0006508">
    <property type="term" value="P:proteolysis"/>
    <property type="evidence" value="ECO:0007669"/>
    <property type="project" value="UniProtKB-KW"/>
</dbReference>
<protein>
    <recommendedName>
        <fullName evidence="4">Isoaspartyl peptidase</fullName>
    </recommendedName>
</protein>